<proteinExistence type="predicted"/>
<dbReference type="AlphaFoldDB" id="A0A9W4D458"/>
<dbReference type="Proteomes" id="UP000683417">
    <property type="component" value="Unassembled WGS sequence"/>
</dbReference>
<reference evidence="1" key="1">
    <citation type="submission" date="2020-10" db="EMBL/GenBank/DDBJ databases">
        <authorList>
            <person name="Muller C M."/>
        </authorList>
    </citation>
    <scope>NUCLEOTIDE SEQUENCE</scope>
    <source>
        <strain evidence="1">THUN-12</strain>
    </source>
</reference>
<organism evidence="1 2">
    <name type="scientific">Blumeria graminis f. sp. triticale</name>
    <dbReference type="NCBI Taxonomy" id="1689686"/>
    <lineage>
        <taxon>Eukaryota</taxon>
        <taxon>Fungi</taxon>
        <taxon>Dikarya</taxon>
        <taxon>Ascomycota</taxon>
        <taxon>Pezizomycotina</taxon>
        <taxon>Leotiomycetes</taxon>
        <taxon>Erysiphales</taxon>
        <taxon>Erysiphaceae</taxon>
        <taxon>Blumeria</taxon>
    </lineage>
</organism>
<dbReference type="EMBL" id="CAJHIT010000004">
    <property type="protein sequence ID" value="CAD6500985.1"/>
    <property type="molecule type" value="Genomic_DNA"/>
</dbReference>
<accession>A0A9W4D458</accession>
<name>A0A9W4D458_BLUGR</name>
<evidence type="ECO:0000313" key="1">
    <source>
        <dbReference type="EMBL" id="CAD6500985.1"/>
    </source>
</evidence>
<sequence length="54" mass="5909">MSSPNVKLRCCCIQPLEKLVFSVSCSLSAGLVPLTNKLSFIQPESDDTFMDVSE</sequence>
<protein>
    <submittedName>
        <fullName evidence="1">BgTH12-06686</fullName>
    </submittedName>
</protein>
<comment type="caution">
    <text evidence="1">The sequence shown here is derived from an EMBL/GenBank/DDBJ whole genome shotgun (WGS) entry which is preliminary data.</text>
</comment>
<evidence type="ECO:0000313" key="2">
    <source>
        <dbReference type="Proteomes" id="UP000683417"/>
    </source>
</evidence>
<gene>
    <name evidence="1" type="ORF">BGTH12_LOCUS2343</name>
</gene>